<evidence type="ECO:0000313" key="3">
    <source>
        <dbReference type="Proteomes" id="UP001311232"/>
    </source>
</evidence>
<feature type="compositionally biased region" description="Polar residues" evidence="1">
    <location>
        <begin position="237"/>
        <end position="251"/>
    </location>
</feature>
<dbReference type="EMBL" id="JAHHUM010000293">
    <property type="protein sequence ID" value="KAK5621801.1"/>
    <property type="molecule type" value="Genomic_DNA"/>
</dbReference>
<proteinExistence type="predicted"/>
<feature type="region of interest" description="Disordered" evidence="1">
    <location>
        <begin position="171"/>
        <end position="251"/>
    </location>
</feature>
<protein>
    <submittedName>
        <fullName evidence="2">Uncharacterized protein</fullName>
    </submittedName>
</protein>
<keyword evidence="3" id="KW-1185">Reference proteome</keyword>
<dbReference type="Proteomes" id="UP001311232">
    <property type="component" value="Unassembled WGS sequence"/>
</dbReference>
<gene>
    <name evidence="2" type="ORF">CRENBAI_015299</name>
</gene>
<dbReference type="AlphaFoldDB" id="A0AAV9SKG6"/>
<sequence>MSSGCLKFTNLSCVVDSRSSACHWLAPESLCHYKEVRSDALRPPEPLPPTVEVPCDHNCRHRTDRIVTSPAQCESRHHRRKSPRQRVTGGPFKSTQLLPPWWGAWNRREAVIEGESSGKQQQQRVSQRHILTDSAVYCGVLRHKTARTFPAVTSNILAAEQENCSMYGASGIPELIPHSGPPRQPGPAGQFNPGHPQGEGHDGGANPQRLGQRAPKLGQIGRTKKVDLDDEDLDDLMNNNGQCPVSLSPIS</sequence>
<feature type="region of interest" description="Disordered" evidence="1">
    <location>
        <begin position="70"/>
        <end position="92"/>
    </location>
</feature>
<evidence type="ECO:0000256" key="1">
    <source>
        <dbReference type="SAM" id="MobiDB-lite"/>
    </source>
</evidence>
<organism evidence="2 3">
    <name type="scientific">Crenichthys baileyi</name>
    <name type="common">White River springfish</name>
    <dbReference type="NCBI Taxonomy" id="28760"/>
    <lineage>
        <taxon>Eukaryota</taxon>
        <taxon>Metazoa</taxon>
        <taxon>Chordata</taxon>
        <taxon>Craniata</taxon>
        <taxon>Vertebrata</taxon>
        <taxon>Euteleostomi</taxon>
        <taxon>Actinopterygii</taxon>
        <taxon>Neopterygii</taxon>
        <taxon>Teleostei</taxon>
        <taxon>Neoteleostei</taxon>
        <taxon>Acanthomorphata</taxon>
        <taxon>Ovalentaria</taxon>
        <taxon>Atherinomorphae</taxon>
        <taxon>Cyprinodontiformes</taxon>
        <taxon>Goodeidae</taxon>
        <taxon>Crenichthys</taxon>
    </lineage>
</organism>
<evidence type="ECO:0000313" key="2">
    <source>
        <dbReference type="EMBL" id="KAK5621801.1"/>
    </source>
</evidence>
<name>A0AAV9SKG6_9TELE</name>
<comment type="caution">
    <text evidence="2">The sequence shown here is derived from an EMBL/GenBank/DDBJ whole genome shotgun (WGS) entry which is preliminary data.</text>
</comment>
<reference evidence="2 3" key="1">
    <citation type="submission" date="2021-06" db="EMBL/GenBank/DDBJ databases">
        <authorList>
            <person name="Palmer J.M."/>
        </authorList>
    </citation>
    <scope>NUCLEOTIDE SEQUENCE [LARGE SCALE GENOMIC DNA]</scope>
    <source>
        <strain evidence="2 3">MEX-2019</strain>
        <tissue evidence="2">Muscle</tissue>
    </source>
</reference>
<accession>A0AAV9SKG6</accession>